<keyword evidence="4 9" id="KW-0645">Protease</keyword>
<evidence type="ECO:0000256" key="6">
    <source>
        <dbReference type="ARBA" id="ARBA00022801"/>
    </source>
</evidence>
<reference evidence="12 13" key="1">
    <citation type="submission" date="2024-04" db="EMBL/GenBank/DDBJ databases">
        <title>The reference genome of an endangered Asteraceae, Deinandra increscens subsp. villosa, native to the Central Coast of California.</title>
        <authorList>
            <person name="Guilliams M."/>
            <person name="Hasenstab-Lehman K."/>
            <person name="Meyer R."/>
            <person name="Mcevoy S."/>
        </authorList>
    </citation>
    <scope>NUCLEOTIDE SEQUENCE [LARGE SCALE GENOMIC DNA]</scope>
    <source>
        <tissue evidence="12">Leaf</tissue>
    </source>
</reference>
<dbReference type="PROSITE" id="PS51767">
    <property type="entry name" value="PEPTIDASE_A1"/>
    <property type="match status" value="1"/>
</dbReference>
<dbReference type="PANTHER" id="PTHR47967:SF128">
    <property type="entry name" value="ASPARTIC PROTEINASE CDR1-LIKE"/>
    <property type="match status" value="1"/>
</dbReference>
<dbReference type="Pfam" id="PF14541">
    <property type="entry name" value="TAXi_C"/>
    <property type="match status" value="1"/>
</dbReference>
<dbReference type="EMBL" id="JBCNJP010000002">
    <property type="protein sequence ID" value="KAK9080842.1"/>
    <property type="molecule type" value="Genomic_DNA"/>
</dbReference>
<dbReference type="PANTHER" id="PTHR47967">
    <property type="entry name" value="OS07G0603500 PROTEIN-RELATED"/>
    <property type="match status" value="1"/>
</dbReference>
<evidence type="ECO:0000256" key="8">
    <source>
        <dbReference type="PIRSR" id="PIRSR601461-1"/>
    </source>
</evidence>
<dbReference type="InterPro" id="IPR032799">
    <property type="entry name" value="TAXi_C"/>
</dbReference>
<dbReference type="InterPro" id="IPR051708">
    <property type="entry name" value="Plant_Aspart_Prot_A1"/>
</dbReference>
<keyword evidence="13" id="KW-1185">Reference proteome</keyword>
<evidence type="ECO:0000256" key="7">
    <source>
        <dbReference type="ARBA" id="ARBA00023180"/>
    </source>
</evidence>
<evidence type="ECO:0000256" key="3">
    <source>
        <dbReference type="ARBA" id="ARBA00022525"/>
    </source>
</evidence>
<dbReference type="FunFam" id="2.40.70.10:FF:000031">
    <property type="entry name" value="Aspartyl protease AED1"/>
    <property type="match status" value="1"/>
</dbReference>
<evidence type="ECO:0000256" key="4">
    <source>
        <dbReference type="ARBA" id="ARBA00022670"/>
    </source>
</evidence>
<protein>
    <recommendedName>
        <fullName evidence="11">Peptidase A1 domain-containing protein</fullName>
    </recommendedName>
</protein>
<dbReference type="GO" id="GO:0004190">
    <property type="term" value="F:aspartic-type endopeptidase activity"/>
    <property type="evidence" value="ECO:0007669"/>
    <property type="project" value="UniProtKB-KW"/>
</dbReference>
<feature type="chain" id="PRO_5042990563" description="Peptidase A1 domain-containing protein" evidence="10">
    <location>
        <begin position="19"/>
        <end position="434"/>
    </location>
</feature>
<comment type="caution">
    <text evidence="12">The sequence shown here is derived from an EMBL/GenBank/DDBJ whole genome shotgun (WGS) entry which is preliminary data.</text>
</comment>
<feature type="active site" evidence="8">
    <location>
        <position position="106"/>
    </location>
</feature>
<keyword evidence="7" id="KW-0325">Glycoprotein</keyword>
<feature type="domain" description="Peptidase A1" evidence="11">
    <location>
        <begin position="88"/>
        <end position="427"/>
    </location>
</feature>
<dbReference type="InterPro" id="IPR001969">
    <property type="entry name" value="Aspartic_peptidase_AS"/>
</dbReference>
<dbReference type="Pfam" id="PF14543">
    <property type="entry name" value="TAXi_N"/>
    <property type="match status" value="1"/>
</dbReference>
<dbReference type="InterPro" id="IPR034161">
    <property type="entry name" value="Pepsin-like_plant"/>
</dbReference>
<dbReference type="FunFam" id="2.40.70.10:FF:000050">
    <property type="entry name" value="Aspartic proteinase CDR1"/>
    <property type="match status" value="1"/>
</dbReference>
<feature type="signal peptide" evidence="10">
    <location>
        <begin position="1"/>
        <end position="18"/>
    </location>
</feature>
<dbReference type="InterPro" id="IPR021109">
    <property type="entry name" value="Peptidase_aspartic_dom_sf"/>
</dbReference>
<dbReference type="InterPro" id="IPR032861">
    <property type="entry name" value="TAXi_N"/>
</dbReference>
<comment type="subcellular location">
    <subcellularLocation>
        <location evidence="1">Secreted</location>
    </subcellularLocation>
</comment>
<dbReference type="SUPFAM" id="SSF50630">
    <property type="entry name" value="Acid proteases"/>
    <property type="match status" value="1"/>
</dbReference>
<proteinExistence type="inferred from homology"/>
<evidence type="ECO:0000259" key="11">
    <source>
        <dbReference type="PROSITE" id="PS51767"/>
    </source>
</evidence>
<accession>A0AAP0DX97</accession>
<keyword evidence="5 9" id="KW-0064">Aspartyl protease</keyword>
<gene>
    <name evidence="12" type="ORF">SSX86_000601</name>
</gene>
<keyword evidence="3" id="KW-0964">Secreted</keyword>
<comment type="similarity">
    <text evidence="2 9">Belongs to the peptidase A1 family.</text>
</comment>
<sequence length="434" mass="47063">MNTLILLTLSLTISVSLSKTSQKDGGFTVDLIHIDSPLSPLYNPSVSLTDRLRNAFHRSMSRAFRLSKTSAFRDSKIEADIFGLPGEYIMKIQIGTPPVDVLGIADTGSDLTWAQCQPCKKCYKQVGPPFLVPTSSSTYHAQSCQSESCVVLSDSQLPCGSKNICQYKMGYGDGSYSIGDLATDTFWFGPACFYNVTFGCGHVNNGSFNEHVSGIVGLGGGPLSIINQLNSTIRGKFSYCLISVIDEASNQTSKIHFGDLANVLGDDVVSTPLVMKEPSTYYYVTLESVSVGHNNLSYKQSGSKSTVQDRGNIIVDSGTTLTFLPRELYNDLSSSLTKAISGVAVGDPGRYFEICYLDLNLDNVPTVTFRFTGADVAVPPVKMFVEVENGVSCLGIKPSDGFAIFGNLLQRDLFIGFDLVKQKLSFRPTNCSMH</sequence>
<dbReference type="Gene3D" id="2.40.70.10">
    <property type="entry name" value="Acid Proteases"/>
    <property type="match status" value="2"/>
</dbReference>
<evidence type="ECO:0000313" key="13">
    <source>
        <dbReference type="Proteomes" id="UP001408789"/>
    </source>
</evidence>
<evidence type="ECO:0000256" key="5">
    <source>
        <dbReference type="ARBA" id="ARBA00022750"/>
    </source>
</evidence>
<name>A0AAP0DX97_9ASTR</name>
<evidence type="ECO:0000256" key="9">
    <source>
        <dbReference type="RuleBase" id="RU000454"/>
    </source>
</evidence>
<dbReference type="InterPro" id="IPR033121">
    <property type="entry name" value="PEPTIDASE_A1"/>
</dbReference>
<dbReference type="GO" id="GO:0006508">
    <property type="term" value="P:proteolysis"/>
    <property type="evidence" value="ECO:0007669"/>
    <property type="project" value="UniProtKB-KW"/>
</dbReference>
<dbReference type="PROSITE" id="PS00141">
    <property type="entry name" value="ASP_PROTEASE"/>
    <property type="match status" value="2"/>
</dbReference>
<dbReference type="GO" id="GO:0005576">
    <property type="term" value="C:extracellular region"/>
    <property type="evidence" value="ECO:0007669"/>
    <property type="project" value="UniProtKB-SubCell"/>
</dbReference>
<dbReference type="AlphaFoldDB" id="A0AAP0DX97"/>
<evidence type="ECO:0000256" key="10">
    <source>
        <dbReference type="SAM" id="SignalP"/>
    </source>
</evidence>
<feature type="active site" evidence="8">
    <location>
        <position position="316"/>
    </location>
</feature>
<organism evidence="12 13">
    <name type="scientific">Deinandra increscens subsp. villosa</name>
    <dbReference type="NCBI Taxonomy" id="3103831"/>
    <lineage>
        <taxon>Eukaryota</taxon>
        <taxon>Viridiplantae</taxon>
        <taxon>Streptophyta</taxon>
        <taxon>Embryophyta</taxon>
        <taxon>Tracheophyta</taxon>
        <taxon>Spermatophyta</taxon>
        <taxon>Magnoliopsida</taxon>
        <taxon>eudicotyledons</taxon>
        <taxon>Gunneridae</taxon>
        <taxon>Pentapetalae</taxon>
        <taxon>asterids</taxon>
        <taxon>campanulids</taxon>
        <taxon>Asterales</taxon>
        <taxon>Asteraceae</taxon>
        <taxon>Asteroideae</taxon>
        <taxon>Heliantheae alliance</taxon>
        <taxon>Madieae</taxon>
        <taxon>Madiinae</taxon>
        <taxon>Deinandra</taxon>
    </lineage>
</organism>
<dbReference type="CDD" id="cd05476">
    <property type="entry name" value="pepsin_A_like_plant"/>
    <property type="match status" value="1"/>
</dbReference>
<keyword evidence="10" id="KW-0732">Signal</keyword>
<dbReference type="PRINTS" id="PR00792">
    <property type="entry name" value="PEPSIN"/>
</dbReference>
<evidence type="ECO:0000256" key="2">
    <source>
        <dbReference type="ARBA" id="ARBA00007447"/>
    </source>
</evidence>
<evidence type="ECO:0000313" key="12">
    <source>
        <dbReference type="EMBL" id="KAK9080842.1"/>
    </source>
</evidence>
<evidence type="ECO:0000256" key="1">
    <source>
        <dbReference type="ARBA" id="ARBA00004613"/>
    </source>
</evidence>
<keyword evidence="6 9" id="KW-0378">Hydrolase</keyword>
<dbReference type="InterPro" id="IPR001461">
    <property type="entry name" value="Aspartic_peptidase_A1"/>
</dbReference>
<dbReference type="Proteomes" id="UP001408789">
    <property type="component" value="Unassembled WGS sequence"/>
</dbReference>